<sequence length="139" mass="15749">MGLLLSCLEISNSLLLIFGEKYWQNRNIPNIMEDGAHSMNVHENLNELLIIGEEFPLAGEGDYRPPDAEVLLTSPSREETLATTEERAVGKCRSKRTVWRGNDKNAVTLQRAKSTTDFLEYSGEFLPGKSRYERRSSEV</sequence>
<reference evidence="1 2" key="1">
    <citation type="submission" date="2023-03" db="EMBL/GenBank/DDBJ databases">
        <title>Genome insight into feeding habits of ladybird beetles.</title>
        <authorList>
            <person name="Li H.-S."/>
            <person name="Huang Y.-H."/>
            <person name="Pang H."/>
        </authorList>
    </citation>
    <scope>NUCLEOTIDE SEQUENCE [LARGE SCALE GENOMIC DNA]</scope>
    <source>
        <strain evidence="1">SYSU_2023b</strain>
        <tissue evidence="1">Whole body</tissue>
    </source>
</reference>
<protein>
    <submittedName>
        <fullName evidence="1">Uncharacterized protein</fullName>
    </submittedName>
</protein>
<dbReference type="EMBL" id="JARQZJ010000031">
    <property type="protein sequence ID" value="KAK9874150.1"/>
    <property type="molecule type" value="Genomic_DNA"/>
</dbReference>
<keyword evidence="2" id="KW-1185">Reference proteome</keyword>
<proteinExistence type="predicted"/>
<organism evidence="1 2">
    <name type="scientific">Henosepilachna vigintioctopunctata</name>
    <dbReference type="NCBI Taxonomy" id="420089"/>
    <lineage>
        <taxon>Eukaryota</taxon>
        <taxon>Metazoa</taxon>
        <taxon>Ecdysozoa</taxon>
        <taxon>Arthropoda</taxon>
        <taxon>Hexapoda</taxon>
        <taxon>Insecta</taxon>
        <taxon>Pterygota</taxon>
        <taxon>Neoptera</taxon>
        <taxon>Endopterygota</taxon>
        <taxon>Coleoptera</taxon>
        <taxon>Polyphaga</taxon>
        <taxon>Cucujiformia</taxon>
        <taxon>Coccinelloidea</taxon>
        <taxon>Coccinellidae</taxon>
        <taxon>Epilachninae</taxon>
        <taxon>Epilachnini</taxon>
        <taxon>Henosepilachna</taxon>
    </lineage>
</organism>
<name>A0AAW1TUY1_9CUCU</name>
<evidence type="ECO:0000313" key="1">
    <source>
        <dbReference type="EMBL" id="KAK9874150.1"/>
    </source>
</evidence>
<gene>
    <name evidence="1" type="ORF">WA026_002505</name>
</gene>
<accession>A0AAW1TUY1</accession>
<dbReference type="Proteomes" id="UP001431783">
    <property type="component" value="Unassembled WGS sequence"/>
</dbReference>
<comment type="caution">
    <text evidence="1">The sequence shown here is derived from an EMBL/GenBank/DDBJ whole genome shotgun (WGS) entry which is preliminary data.</text>
</comment>
<dbReference type="AlphaFoldDB" id="A0AAW1TUY1"/>
<evidence type="ECO:0000313" key="2">
    <source>
        <dbReference type="Proteomes" id="UP001431783"/>
    </source>
</evidence>